<proteinExistence type="predicted"/>
<name>A0ABM1EK82_PRICU</name>
<accession>A0ABM1EK82</accession>
<reference evidence="3" key="1">
    <citation type="submission" date="2025-08" db="UniProtKB">
        <authorList>
            <consortium name="RefSeq"/>
        </authorList>
    </citation>
    <scope>IDENTIFICATION</scope>
</reference>
<feature type="region of interest" description="Disordered" evidence="1">
    <location>
        <begin position="104"/>
        <end position="204"/>
    </location>
</feature>
<dbReference type="RefSeq" id="XP_014672603.1">
    <property type="nucleotide sequence ID" value="XM_014817117.1"/>
</dbReference>
<evidence type="ECO:0000256" key="1">
    <source>
        <dbReference type="SAM" id="MobiDB-lite"/>
    </source>
</evidence>
<gene>
    <name evidence="3" type="primary">LOC106813068</name>
</gene>
<protein>
    <submittedName>
        <fullName evidence="3">Skin secretory protein xP2-like</fullName>
    </submittedName>
</protein>
<organism evidence="2 3">
    <name type="scientific">Priapulus caudatus</name>
    <name type="common">Priapulid worm</name>
    <dbReference type="NCBI Taxonomy" id="37621"/>
    <lineage>
        <taxon>Eukaryota</taxon>
        <taxon>Metazoa</taxon>
        <taxon>Ecdysozoa</taxon>
        <taxon>Scalidophora</taxon>
        <taxon>Priapulida</taxon>
        <taxon>Priapulimorpha</taxon>
        <taxon>Priapulimorphida</taxon>
        <taxon>Priapulidae</taxon>
        <taxon>Priapulus</taxon>
    </lineage>
</organism>
<dbReference type="Proteomes" id="UP000695022">
    <property type="component" value="Unplaced"/>
</dbReference>
<feature type="region of interest" description="Disordered" evidence="1">
    <location>
        <begin position="1"/>
        <end position="55"/>
    </location>
</feature>
<sequence length="277" mass="29129">MVEDLKGRYVWTSSSDGSSRDSSRAEEEGLPTPRPRPRLPDYEPTPRPAQAAHPSPAVLAWASKVVAEGGASIRKEEAVATPRRKGLAALLAPTVLSAAEGDAVPIPGVTADEGPVDKMAADTPEGAACFPSPADSGRRAPPSPPPRLATSDGEATVDPGVEAATLPASEGEERKRQRRHRERRQEASAREAATARAVEEARLTEGRRRKALKARYCQERARAMANAAAAVALLSSTPPARSFAPALPAAVRAPLAEPADTATARWGPGQNISRLVI</sequence>
<keyword evidence="2" id="KW-1185">Reference proteome</keyword>
<dbReference type="GeneID" id="106813068"/>
<evidence type="ECO:0000313" key="3">
    <source>
        <dbReference type="RefSeq" id="XP_014672603.1"/>
    </source>
</evidence>
<evidence type="ECO:0000313" key="2">
    <source>
        <dbReference type="Proteomes" id="UP000695022"/>
    </source>
</evidence>
<feature type="compositionally biased region" description="Basic and acidic residues" evidence="1">
    <location>
        <begin position="18"/>
        <end position="27"/>
    </location>
</feature>